<dbReference type="RefSeq" id="WP_186908916.1">
    <property type="nucleotide sequence ID" value="NZ_JACOPP010000038.1"/>
</dbReference>
<feature type="compositionally biased region" description="Basic and acidic residues" evidence="1">
    <location>
        <begin position="180"/>
        <end position="194"/>
    </location>
</feature>
<gene>
    <name evidence="2" type="ORF">H8S57_15565</name>
</gene>
<feature type="compositionally biased region" description="Basic and acidic residues" evidence="1">
    <location>
        <begin position="29"/>
        <end position="43"/>
    </location>
</feature>
<accession>A0A8J6JFK7</accession>
<feature type="compositionally biased region" description="Acidic residues" evidence="1">
    <location>
        <begin position="11"/>
        <end position="27"/>
    </location>
</feature>
<proteinExistence type="predicted"/>
<feature type="region of interest" description="Disordered" evidence="1">
    <location>
        <begin position="1"/>
        <end position="70"/>
    </location>
</feature>
<evidence type="ECO:0000256" key="1">
    <source>
        <dbReference type="SAM" id="MobiDB-lite"/>
    </source>
</evidence>
<feature type="region of interest" description="Disordered" evidence="1">
    <location>
        <begin position="244"/>
        <end position="282"/>
    </location>
</feature>
<organism evidence="2 3">
    <name type="scientific">Lawsonibacter hominis</name>
    <dbReference type="NCBI Taxonomy" id="2763053"/>
    <lineage>
        <taxon>Bacteria</taxon>
        <taxon>Bacillati</taxon>
        <taxon>Bacillota</taxon>
        <taxon>Clostridia</taxon>
        <taxon>Eubacteriales</taxon>
        <taxon>Oscillospiraceae</taxon>
        <taxon>Lawsonibacter</taxon>
    </lineage>
</organism>
<name>A0A8J6JFK7_9FIRM</name>
<dbReference type="EMBL" id="JACOPP010000038">
    <property type="protein sequence ID" value="MBC5735128.1"/>
    <property type="molecule type" value="Genomic_DNA"/>
</dbReference>
<reference evidence="2" key="1">
    <citation type="submission" date="2020-08" db="EMBL/GenBank/DDBJ databases">
        <title>Genome public.</title>
        <authorList>
            <person name="Liu C."/>
            <person name="Sun Q."/>
        </authorList>
    </citation>
    <scope>NUCLEOTIDE SEQUENCE</scope>
    <source>
        <strain evidence="2">NSJ-51</strain>
    </source>
</reference>
<feature type="compositionally biased region" description="Low complexity" evidence="1">
    <location>
        <begin position="44"/>
        <end position="59"/>
    </location>
</feature>
<sequence length="282" mass="31943">MDETTTANTFDDAELEAAWAEGEDAMVEDGAHETADQPEDAKQQADQPAAPETETPPEQSAEEEMADQPQLFTLKYRGEQLQVTQDEMVALAQKGRDYDTVRQERDQLLQYRQEADPALELVRSYAQRNGMTVGDYLDYCRRRELMSQGINEQTANAQIAVEKQQAALQRQNAEAAAARRQQEAEADQARQRQEAQRKDFAAFLGAYPGVKTTEIPKEVWEKVAQGESLVSAYTMHRNRQLEAELAAERQNRKNQQRTTGSLSDPAGGDKKDDIDRWWNEDD</sequence>
<protein>
    <submittedName>
        <fullName evidence="2">Uncharacterized protein</fullName>
    </submittedName>
</protein>
<feature type="compositionally biased region" description="Basic and acidic residues" evidence="1">
    <location>
        <begin position="267"/>
        <end position="282"/>
    </location>
</feature>
<feature type="region of interest" description="Disordered" evidence="1">
    <location>
        <begin position="172"/>
        <end position="194"/>
    </location>
</feature>
<evidence type="ECO:0000313" key="3">
    <source>
        <dbReference type="Proteomes" id="UP000661435"/>
    </source>
</evidence>
<comment type="caution">
    <text evidence="2">The sequence shown here is derived from an EMBL/GenBank/DDBJ whole genome shotgun (WGS) entry which is preliminary data.</text>
</comment>
<dbReference type="Proteomes" id="UP000661435">
    <property type="component" value="Unassembled WGS sequence"/>
</dbReference>
<keyword evidence="3" id="KW-1185">Reference proteome</keyword>
<dbReference type="AlphaFoldDB" id="A0A8J6JFK7"/>
<evidence type="ECO:0000313" key="2">
    <source>
        <dbReference type="EMBL" id="MBC5735128.1"/>
    </source>
</evidence>